<feature type="compositionally biased region" description="Basic and acidic residues" evidence="5">
    <location>
        <begin position="172"/>
        <end position="204"/>
    </location>
</feature>
<dbReference type="PROSITE" id="PS50115">
    <property type="entry name" value="ARFGAP"/>
    <property type="match status" value="1"/>
</dbReference>
<evidence type="ECO:0000256" key="4">
    <source>
        <dbReference type="PROSITE-ProRule" id="PRU00288"/>
    </source>
</evidence>
<feature type="compositionally biased region" description="Low complexity" evidence="5">
    <location>
        <begin position="156"/>
        <end position="171"/>
    </location>
</feature>
<feature type="compositionally biased region" description="Polar residues" evidence="5">
    <location>
        <begin position="280"/>
        <end position="293"/>
    </location>
</feature>
<dbReference type="FunFam" id="1.10.220.150:FF:000005">
    <property type="entry name" value="Arf-GAP domain and FG repeat-containing protein 1"/>
    <property type="match status" value="1"/>
</dbReference>
<feature type="region of interest" description="Disordered" evidence="5">
    <location>
        <begin position="660"/>
        <end position="680"/>
    </location>
</feature>
<feature type="compositionally biased region" description="Basic and acidic residues" evidence="5">
    <location>
        <begin position="217"/>
        <end position="249"/>
    </location>
</feature>
<dbReference type="InterPro" id="IPR044820">
    <property type="entry name" value="AGD14-like"/>
</dbReference>
<dbReference type="PANTHER" id="PTHR46085:SF3">
    <property type="entry name" value="ARF GTPASE ACTIVATING PROTEIN"/>
    <property type="match status" value="1"/>
</dbReference>
<dbReference type="GO" id="GO:0008270">
    <property type="term" value="F:zinc ion binding"/>
    <property type="evidence" value="ECO:0007669"/>
    <property type="project" value="UniProtKB-KW"/>
</dbReference>
<dbReference type="Pfam" id="PF01412">
    <property type="entry name" value="ArfGap"/>
    <property type="match status" value="1"/>
</dbReference>
<feature type="compositionally biased region" description="Low complexity" evidence="5">
    <location>
        <begin position="294"/>
        <end position="303"/>
    </location>
</feature>
<dbReference type="AlphaFoldDB" id="A0A9W7IJA7"/>
<comment type="caution">
    <text evidence="7">The sequence shown here is derived from an EMBL/GenBank/DDBJ whole genome shotgun (WGS) entry which is preliminary data.</text>
</comment>
<feature type="compositionally biased region" description="Basic and acidic residues" evidence="5">
    <location>
        <begin position="123"/>
        <end position="149"/>
    </location>
</feature>
<feature type="region of interest" description="Disordered" evidence="5">
    <location>
        <begin position="516"/>
        <end position="537"/>
    </location>
</feature>
<dbReference type="SMART" id="SM00105">
    <property type="entry name" value="ArfGap"/>
    <property type="match status" value="1"/>
</dbReference>
<evidence type="ECO:0000313" key="8">
    <source>
        <dbReference type="Proteomes" id="UP001165190"/>
    </source>
</evidence>
<keyword evidence="8" id="KW-1185">Reference proteome</keyword>
<sequence length="725" mass="78032">MASRVKEDERNERIIRGLLKQPENRRCINCNSLGPQYVCTSFWTFVCTTCSGIHREFTHRVKSVSMAKFTSQEVAALQEGGNQRAKELYFKEWDPQRNSVPDSSNVERLRDFIKHVYEDRRFSGGRNYDKPPRGKMGDKEDIYENRADGYRGGSRSPPYEGSYSGRSSPGGRNDDRYSRYGSDERRSPGYDQESRQYSDYRKSPARHEIVNDWRREDRFGNGRKPEDRRVSDGDLKLEGRSPERPRDLESSSPPVARPVREILGENVVPLRISEPPKANGSRTIDGPQTQRTASSSSLGSTSGNPAEVKLEMTASLIDFDADPEPPVASAVTQTQQTTVAQSMLQPTSSTNDQNWASFDFASQTNVSQAPSNVNTLDSVFSQLSVPASAPGDQSGSYSSVQTLPFGTAAPAAAPVSNLSTLLPSVALTAAPGLTPTMHVGSGSSQVGVYNAGQWPNMQQQQTTFFSAAGGQSTTHQFIPPVDGASANQPWNFAPSQNMPGPLTASVAQIPQAVSKPNHDATSTVASQLPPTETKESGRKELPADLFTLTYPSYPAAGAGPGWQSGQPYGMGFTMQYNTGAPMSSFPQSSRSMNPFDLGGEAPPVQTQTFPSMASLQGALPNVPPPSGPVPTSSLGTPSSAWMSPQSLPYASGMPMPSLPYASSVPQRPHLGAQLPNNLPPSSHQIGGIGNEASFGFVNTDQQVAGRFPAPATPQPFPAVGGNPFG</sequence>
<dbReference type="InterPro" id="IPR038508">
    <property type="entry name" value="ArfGAP_dom_sf"/>
</dbReference>
<protein>
    <submittedName>
        <fullName evidence="7">NSP (Nuclear shuttle protein)-interacting GTPase</fullName>
    </submittedName>
</protein>
<evidence type="ECO:0000256" key="1">
    <source>
        <dbReference type="ARBA" id="ARBA00022723"/>
    </source>
</evidence>
<dbReference type="PANTHER" id="PTHR46085">
    <property type="entry name" value="ARFGAP/RECO-RELATED"/>
    <property type="match status" value="1"/>
</dbReference>
<dbReference type="Proteomes" id="UP001165190">
    <property type="component" value="Unassembled WGS sequence"/>
</dbReference>
<evidence type="ECO:0000256" key="2">
    <source>
        <dbReference type="ARBA" id="ARBA00022771"/>
    </source>
</evidence>
<proteinExistence type="predicted"/>
<dbReference type="GO" id="GO:0005096">
    <property type="term" value="F:GTPase activator activity"/>
    <property type="evidence" value="ECO:0007669"/>
    <property type="project" value="InterPro"/>
</dbReference>
<keyword evidence="2 4" id="KW-0863">Zinc-finger</keyword>
<keyword evidence="1" id="KW-0479">Metal-binding</keyword>
<feature type="compositionally biased region" description="Low complexity" evidence="5">
    <location>
        <begin position="327"/>
        <end position="342"/>
    </location>
</feature>
<evidence type="ECO:0000313" key="7">
    <source>
        <dbReference type="EMBL" id="GMI97709.1"/>
    </source>
</evidence>
<keyword evidence="3" id="KW-0862">Zinc</keyword>
<evidence type="ECO:0000256" key="5">
    <source>
        <dbReference type="SAM" id="MobiDB-lite"/>
    </source>
</evidence>
<dbReference type="InterPro" id="IPR037278">
    <property type="entry name" value="ARFGAP/RecO"/>
</dbReference>
<reference evidence="7" key="1">
    <citation type="submission" date="2023-05" db="EMBL/GenBank/DDBJ databases">
        <title>Genome and transcriptome analyses reveal genes involved in the formation of fine ridges on petal epidermal cells in Hibiscus trionum.</title>
        <authorList>
            <person name="Koshimizu S."/>
            <person name="Masuda S."/>
            <person name="Ishii T."/>
            <person name="Shirasu K."/>
            <person name="Hoshino A."/>
            <person name="Arita M."/>
        </authorList>
    </citation>
    <scope>NUCLEOTIDE SEQUENCE</scope>
    <source>
        <strain evidence="7">Hamamatsu line</strain>
    </source>
</reference>
<dbReference type="InterPro" id="IPR001164">
    <property type="entry name" value="ArfGAP_dom"/>
</dbReference>
<feature type="domain" description="Arf-GAP" evidence="6">
    <location>
        <begin position="12"/>
        <end position="130"/>
    </location>
</feature>
<evidence type="ECO:0000256" key="3">
    <source>
        <dbReference type="ARBA" id="ARBA00022833"/>
    </source>
</evidence>
<dbReference type="Gene3D" id="1.10.220.150">
    <property type="entry name" value="Arf GTPase activating protein"/>
    <property type="match status" value="1"/>
</dbReference>
<dbReference type="CDD" id="cd08838">
    <property type="entry name" value="ArfGap_AGFG"/>
    <property type="match status" value="1"/>
</dbReference>
<evidence type="ECO:0000259" key="6">
    <source>
        <dbReference type="PROSITE" id="PS50115"/>
    </source>
</evidence>
<gene>
    <name evidence="7" type="ORF">HRI_003440200</name>
</gene>
<dbReference type="PRINTS" id="PR00405">
    <property type="entry name" value="REVINTRACTNG"/>
</dbReference>
<dbReference type="SUPFAM" id="SSF57863">
    <property type="entry name" value="ArfGap/RecO-like zinc finger"/>
    <property type="match status" value="1"/>
</dbReference>
<organism evidence="7 8">
    <name type="scientific">Hibiscus trionum</name>
    <name type="common">Flower of an hour</name>
    <dbReference type="NCBI Taxonomy" id="183268"/>
    <lineage>
        <taxon>Eukaryota</taxon>
        <taxon>Viridiplantae</taxon>
        <taxon>Streptophyta</taxon>
        <taxon>Embryophyta</taxon>
        <taxon>Tracheophyta</taxon>
        <taxon>Spermatophyta</taxon>
        <taxon>Magnoliopsida</taxon>
        <taxon>eudicotyledons</taxon>
        <taxon>Gunneridae</taxon>
        <taxon>Pentapetalae</taxon>
        <taxon>rosids</taxon>
        <taxon>malvids</taxon>
        <taxon>Malvales</taxon>
        <taxon>Malvaceae</taxon>
        <taxon>Malvoideae</taxon>
        <taxon>Hibiscus</taxon>
    </lineage>
</organism>
<name>A0A9W7IJA7_HIBTR</name>
<feature type="region of interest" description="Disordered" evidence="5">
    <location>
        <begin position="217"/>
        <end position="305"/>
    </location>
</feature>
<accession>A0A9W7IJA7</accession>
<dbReference type="EMBL" id="BSYR01000030">
    <property type="protein sequence ID" value="GMI97709.1"/>
    <property type="molecule type" value="Genomic_DNA"/>
</dbReference>
<dbReference type="OrthoDB" id="6036at2759"/>
<feature type="region of interest" description="Disordered" evidence="5">
    <location>
        <begin position="123"/>
        <end position="204"/>
    </location>
</feature>
<feature type="compositionally biased region" description="Polar residues" evidence="5">
    <location>
        <begin position="519"/>
        <end position="530"/>
    </location>
</feature>
<feature type="region of interest" description="Disordered" evidence="5">
    <location>
        <begin position="327"/>
        <end position="351"/>
    </location>
</feature>